<feature type="transmembrane region" description="Helical" evidence="1">
    <location>
        <begin position="40"/>
        <end position="62"/>
    </location>
</feature>
<protein>
    <submittedName>
        <fullName evidence="2">Uncharacterized protein</fullName>
    </submittedName>
</protein>
<accession>A0A8J2XGG0</accession>
<feature type="transmembrane region" description="Helical" evidence="1">
    <location>
        <begin position="12"/>
        <end position="34"/>
    </location>
</feature>
<reference evidence="2 3" key="1">
    <citation type="journal article" date="2014" name="Int. J. Syst. Evol. Microbiol.">
        <title>Complete genome sequence of Corynebacterium casei LMG S-19264T (=DSM 44701T), isolated from a smear-ripened cheese.</title>
        <authorList>
            <consortium name="US DOE Joint Genome Institute (JGI-PGF)"/>
            <person name="Walter F."/>
            <person name="Albersmeier A."/>
            <person name="Kalinowski J."/>
            <person name="Ruckert C."/>
        </authorList>
    </citation>
    <scope>NUCLEOTIDE SEQUENCE [LARGE SCALE GENOMIC DNA]</scope>
    <source>
        <strain evidence="2 3">CGMCC 1.15295</strain>
    </source>
</reference>
<evidence type="ECO:0000313" key="2">
    <source>
        <dbReference type="EMBL" id="GFZ83572.1"/>
    </source>
</evidence>
<gene>
    <name evidence="2" type="ORF">GCM10011531_13010</name>
</gene>
<feature type="transmembrane region" description="Helical" evidence="1">
    <location>
        <begin position="108"/>
        <end position="129"/>
    </location>
</feature>
<dbReference type="RefSeq" id="WP_188605499.1">
    <property type="nucleotide sequence ID" value="NZ_BMIC01000001.1"/>
</dbReference>
<dbReference type="Proteomes" id="UP000598120">
    <property type="component" value="Unassembled WGS sequence"/>
</dbReference>
<keyword evidence="1" id="KW-1133">Transmembrane helix</keyword>
<dbReference type="AlphaFoldDB" id="A0A8J2XGG0"/>
<keyword evidence="1" id="KW-0812">Transmembrane</keyword>
<evidence type="ECO:0000313" key="3">
    <source>
        <dbReference type="Proteomes" id="UP000598120"/>
    </source>
</evidence>
<evidence type="ECO:0000256" key="1">
    <source>
        <dbReference type="SAM" id="Phobius"/>
    </source>
</evidence>
<name>A0A8J2XGG0_9FLAO</name>
<sequence>MNQAFKSRQLSFLVQNIIFTLVVFAIHAYLVSYFADSSAFFFPLWQIYTFHFVITTLLYTVINYKYSNGKKDIFNTFMVSTFLKMALAILFLLPLLMSDLEKKQADVFNFFIPYFLYLFFEVYSLTLFLQKNA</sequence>
<keyword evidence="1" id="KW-0472">Membrane</keyword>
<dbReference type="EMBL" id="BMIC01000001">
    <property type="protein sequence ID" value="GFZ83572.1"/>
    <property type="molecule type" value="Genomic_DNA"/>
</dbReference>
<comment type="caution">
    <text evidence="2">The sequence shown here is derived from an EMBL/GenBank/DDBJ whole genome shotgun (WGS) entry which is preliminary data.</text>
</comment>
<keyword evidence="3" id="KW-1185">Reference proteome</keyword>
<proteinExistence type="predicted"/>
<organism evidence="2 3">
    <name type="scientific">Aquaticitalea lipolytica</name>
    <dbReference type="NCBI Taxonomy" id="1247562"/>
    <lineage>
        <taxon>Bacteria</taxon>
        <taxon>Pseudomonadati</taxon>
        <taxon>Bacteroidota</taxon>
        <taxon>Flavobacteriia</taxon>
        <taxon>Flavobacteriales</taxon>
        <taxon>Flavobacteriaceae</taxon>
        <taxon>Aquaticitalea</taxon>
    </lineage>
</organism>
<feature type="transmembrane region" description="Helical" evidence="1">
    <location>
        <begin position="74"/>
        <end position="96"/>
    </location>
</feature>